<reference evidence="2 3" key="1">
    <citation type="submission" date="2019-07" db="EMBL/GenBank/DDBJ databases">
        <title>Genome sequencing for Ferrovibrio sp. K5.</title>
        <authorList>
            <person name="Park S.-J."/>
        </authorList>
    </citation>
    <scope>NUCLEOTIDE SEQUENCE [LARGE SCALE GENOMIC DNA]</scope>
    <source>
        <strain evidence="2 3">K5</strain>
    </source>
</reference>
<dbReference type="Gene3D" id="3.10.129.10">
    <property type="entry name" value="Hotdog Thioesterase"/>
    <property type="match status" value="1"/>
</dbReference>
<dbReference type="RefSeq" id="WP_144068923.1">
    <property type="nucleotide sequence ID" value="NZ_CP041636.1"/>
</dbReference>
<dbReference type="AlphaFoldDB" id="A0A516H2D7"/>
<dbReference type="KEGG" id="fer:FNB15_11985"/>
<dbReference type="PANTHER" id="PTHR31793">
    <property type="entry name" value="4-HYDROXYBENZOYL-COA THIOESTERASE FAMILY MEMBER"/>
    <property type="match status" value="1"/>
</dbReference>
<organism evidence="2 3">
    <name type="scientific">Ferrovibrio terrae</name>
    <dbReference type="NCBI Taxonomy" id="2594003"/>
    <lineage>
        <taxon>Bacteria</taxon>
        <taxon>Pseudomonadati</taxon>
        <taxon>Pseudomonadota</taxon>
        <taxon>Alphaproteobacteria</taxon>
        <taxon>Rhodospirillales</taxon>
        <taxon>Rhodospirillaceae</taxon>
        <taxon>Ferrovibrio</taxon>
    </lineage>
</organism>
<keyword evidence="3" id="KW-1185">Reference proteome</keyword>
<evidence type="ECO:0000313" key="3">
    <source>
        <dbReference type="Proteomes" id="UP000317496"/>
    </source>
</evidence>
<name>A0A516H2D7_9PROT</name>
<dbReference type="GO" id="GO:0047617">
    <property type="term" value="F:fatty acyl-CoA hydrolase activity"/>
    <property type="evidence" value="ECO:0007669"/>
    <property type="project" value="TreeGrafter"/>
</dbReference>
<sequence length="137" mass="15786">MKTHIHRLHVEWGDADPARIVFYPRYFAWFDAGTRHLWESVGIDMRTIFDQHGVVGIPIAEANAKFLSPSKFGDVIEIHSSIPEWGEKHFLVTHKVFNAGVQAVEGYERRVWAAERPDKPGRLKALPVPDEIRKLFE</sequence>
<evidence type="ECO:0000313" key="2">
    <source>
        <dbReference type="EMBL" id="QDO97942.1"/>
    </source>
</evidence>
<accession>A0A516H2D7</accession>
<dbReference type="Pfam" id="PF13279">
    <property type="entry name" value="4HBT_2"/>
    <property type="match status" value="1"/>
</dbReference>
<dbReference type="Proteomes" id="UP000317496">
    <property type="component" value="Chromosome"/>
</dbReference>
<dbReference type="InterPro" id="IPR029069">
    <property type="entry name" value="HotDog_dom_sf"/>
</dbReference>
<dbReference type="CDD" id="cd00586">
    <property type="entry name" value="4HBT"/>
    <property type="match status" value="1"/>
</dbReference>
<dbReference type="SUPFAM" id="SSF54637">
    <property type="entry name" value="Thioesterase/thiol ester dehydrase-isomerase"/>
    <property type="match status" value="1"/>
</dbReference>
<gene>
    <name evidence="2" type="ORF">FNB15_11985</name>
</gene>
<dbReference type="EMBL" id="CP041636">
    <property type="protein sequence ID" value="QDO97942.1"/>
    <property type="molecule type" value="Genomic_DNA"/>
</dbReference>
<evidence type="ECO:0000256" key="1">
    <source>
        <dbReference type="ARBA" id="ARBA00022801"/>
    </source>
</evidence>
<proteinExistence type="predicted"/>
<keyword evidence="1" id="KW-0378">Hydrolase</keyword>
<protein>
    <submittedName>
        <fullName evidence="2">Acyl-CoA thioesterase</fullName>
    </submittedName>
</protein>
<dbReference type="InterPro" id="IPR050563">
    <property type="entry name" value="4-hydroxybenzoyl-CoA_TE"/>
</dbReference>
<dbReference type="OrthoDB" id="7204167at2"/>
<dbReference type="PANTHER" id="PTHR31793:SF37">
    <property type="entry name" value="ACYL-COA THIOESTER HYDROLASE YBGC"/>
    <property type="match status" value="1"/>
</dbReference>